<dbReference type="AlphaFoldDB" id="A0A0C1EIM1"/>
<dbReference type="EMBL" id="JUFZ01000043">
    <property type="protein sequence ID" value="KIC08628.1"/>
    <property type="molecule type" value="Genomic_DNA"/>
</dbReference>
<gene>
    <name evidence="1" type="ORF">MCC93_11400</name>
</gene>
<sequence length="40" mass="4384">MKIKRSSENLGFGFSDDLVFICGLHPLSFGWGGGLQAERI</sequence>
<name>A0A0C1EIM1_9NEIS</name>
<organism evidence="1 2">
    <name type="scientific">Morococcus cerebrosus</name>
    <dbReference type="NCBI Taxonomy" id="1056807"/>
    <lineage>
        <taxon>Bacteria</taxon>
        <taxon>Pseudomonadati</taxon>
        <taxon>Pseudomonadota</taxon>
        <taxon>Betaproteobacteria</taxon>
        <taxon>Neisseriales</taxon>
        <taxon>Neisseriaceae</taxon>
        <taxon>Morococcus</taxon>
    </lineage>
</organism>
<comment type="caution">
    <text evidence="1">The sequence shown here is derived from an EMBL/GenBank/DDBJ whole genome shotgun (WGS) entry which is preliminary data.</text>
</comment>
<protein>
    <submittedName>
        <fullName evidence="1">Uncharacterized protein</fullName>
    </submittedName>
</protein>
<accession>A0A0C1EIM1</accession>
<reference evidence="1 2" key="1">
    <citation type="submission" date="2014-12" db="EMBL/GenBank/DDBJ databases">
        <title>Genome sequence of Morococcus cerebrosus.</title>
        <authorList>
            <person name="Shin S.-K."/>
            <person name="Yi H."/>
        </authorList>
    </citation>
    <scope>NUCLEOTIDE SEQUENCE [LARGE SCALE GENOMIC DNA]</scope>
    <source>
        <strain evidence="1 2">CIP 81.93</strain>
    </source>
</reference>
<dbReference type="Proteomes" id="UP000031390">
    <property type="component" value="Unassembled WGS sequence"/>
</dbReference>
<proteinExistence type="predicted"/>
<evidence type="ECO:0000313" key="2">
    <source>
        <dbReference type="Proteomes" id="UP000031390"/>
    </source>
</evidence>
<evidence type="ECO:0000313" key="1">
    <source>
        <dbReference type="EMBL" id="KIC08628.1"/>
    </source>
</evidence>